<keyword evidence="2" id="KW-0812">Transmembrane</keyword>
<accession>A0A3D4V772</accession>
<gene>
    <name evidence="3" type="ORF">DGD08_07180</name>
</gene>
<feature type="transmembrane region" description="Helical" evidence="2">
    <location>
        <begin position="69"/>
        <end position="87"/>
    </location>
</feature>
<protein>
    <submittedName>
        <fullName evidence="3">Uncharacterized protein</fullName>
    </submittedName>
</protein>
<evidence type="ECO:0000313" key="3">
    <source>
        <dbReference type="EMBL" id="HCT56983.1"/>
    </source>
</evidence>
<evidence type="ECO:0000256" key="2">
    <source>
        <dbReference type="SAM" id="Phobius"/>
    </source>
</evidence>
<feature type="transmembrane region" description="Helical" evidence="2">
    <location>
        <begin position="93"/>
        <end position="114"/>
    </location>
</feature>
<keyword evidence="2" id="KW-1133">Transmembrane helix</keyword>
<dbReference type="EMBL" id="DPIY01000006">
    <property type="protein sequence ID" value="HCT56983.1"/>
    <property type="molecule type" value="Genomic_DNA"/>
</dbReference>
<feature type="transmembrane region" description="Helical" evidence="2">
    <location>
        <begin position="121"/>
        <end position="140"/>
    </location>
</feature>
<evidence type="ECO:0000256" key="1">
    <source>
        <dbReference type="SAM" id="MobiDB-lite"/>
    </source>
</evidence>
<dbReference type="Proteomes" id="UP000264071">
    <property type="component" value="Unassembled WGS sequence"/>
</dbReference>
<sequence>MSNKNWDAELAKIDKQLASISDEQLLATPANAPAPGAAPTRGAPTRSLPAGNAPAPAATVAAGRSWVSWVKVIIAVAAAAGMMFWPWPARCGGPLMGFTAATGVVALLGAWSAIGTWRHRLGLAHVASLLVTVWGLALGAREVLPRVGYAIPTEARAATWSCEGLPLFAPPAEAPVPTGITP</sequence>
<comment type="caution">
    <text evidence="3">The sequence shown here is derived from an EMBL/GenBank/DDBJ whole genome shotgun (WGS) entry which is preliminary data.</text>
</comment>
<evidence type="ECO:0000313" key="4">
    <source>
        <dbReference type="Proteomes" id="UP000264071"/>
    </source>
</evidence>
<name>A0A3D4V772_9BACT</name>
<reference evidence="3 4" key="1">
    <citation type="journal article" date="2018" name="Nat. Biotechnol.">
        <title>A standardized bacterial taxonomy based on genome phylogeny substantially revises the tree of life.</title>
        <authorList>
            <person name="Parks D.H."/>
            <person name="Chuvochina M."/>
            <person name="Waite D.W."/>
            <person name="Rinke C."/>
            <person name="Skarshewski A."/>
            <person name="Chaumeil P.A."/>
            <person name="Hugenholtz P."/>
        </authorList>
    </citation>
    <scope>NUCLEOTIDE SEQUENCE [LARGE SCALE GENOMIC DNA]</scope>
    <source>
        <strain evidence="3">UBA8844</strain>
    </source>
</reference>
<keyword evidence="2" id="KW-0472">Membrane</keyword>
<dbReference type="AlphaFoldDB" id="A0A3D4V772"/>
<organism evidence="3 4">
    <name type="scientific">Gemmatimonas aurantiaca</name>
    <dbReference type="NCBI Taxonomy" id="173480"/>
    <lineage>
        <taxon>Bacteria</taxon>
        <taxon>Pseudomonadati</taxon>
        <taxon>Gemmatimonadota</taxon>
        <taxon>Gemmatimonadia</taxon>
        <taxon>Gemmatimonadales</taxon>
        <taxon>Gemmatimonadaceae</taxon>
        <taxon>Gemmatimonas</taxon>
    </lineage>
</organism>
<proteinExistence type="predicted"/>
<feature type="region of interest" description="Disordered" evidence="1">
    <location>
        <begin position="29"/>
        <end position="50"/>
    </location>
</feature>